<reference evidence="1" key="1">
    <citation type="submission" date="2020-04" db="EMBL/GenBank/DDBJ databases">
        <authorList>
            <person name="Chiriac C."/>
            <person name="Salcher M."/>
            <person name="Ghai R."/>
            <person name="Kavagutti S V."/>
        </authorList>
    </citation>
    <scope>NUCLEOTIDE SEQUENCE</scope>
</reference>
<dbReference type="GO" id="GO:0050660">
    <property type="term" value="F:flavin adenine dinucleotide binding"/>
    <property type="evidence" value="ECO:0007669"/>
    <property type="project" value="InterPro"/>
</dbReference>
<dbReference type="GO" id="GO:0050797">
    <property type="term" value="F:thymidylate synthase (FAD) activity"/>
    <property type="evidence" value="ECO:0007669"/>
    <property type="project" value="InterPro"/>
</dbReference>
<evidence type="ECO:0000313" key="1">
    <source>
        <dbReference type="EMBL" id="CAB4125430.1"/>
    </source>
</evidence>
<dbReference type="InterPro" id="IPR003669">
    <property type="entry name" value="Thymidylate_synthase_ThyX"/>
</dbReference>
<gene>
    <name evidence="1" type="ORF">UFOVP53_136</name>
</gene>
<dbReference type="GO" id="GO:0070402">
    <property type="term" value="F:NADPH binding"/>
    <property type="evidence" value="ECO:0007669"/>
    <property type="project" value="TreeGrafter"/>
</dbReference>
<dbReference type="Gene3D" id="3.30.1360.170">
    <property type="match status" value="1"/>
</dbReference>
<name>A0A6J5KZ81_9CAUD</name>
<sequence>MQVRIVSKTEIDQSYLEHLMKGAVDEDDIKFINNVQSPEGLMAYVARVSSPDQTNANYAGLIKYCINHGHFSILETANVVFEIETTRAIAPQILRHRSFSFQEFSQRYASVGEDNIEIFVARRQDKKNRQNSIDDLSQEVKDEWNKRQLDNWKSSFEHYKWALDNDIAKETARAVLPLQTKTKIYMNGTLRSWLHYINLRTDPATQKEHREIAEAIKRELIKSFPVVAEAAGWK</sequence>
<dbReference type="InterPro" id="IPR036098">
    <property type="entry name" value="Thymidylate_synthase_ThyX_sf"/>
</dbReference>
<dbReference type="GO" id="GO:0004799">
    <property type="term" value="F:thymidylate synthase activity"/>
    <property type="evidence" value="ECO:0007669"/>
    <property type="project" value="TreeGrafter"/>
</dbReference>
<dbReference type="PROSITE" id="PS51331">
    <property type="entry name" value="THYX"/>
    <property type="match status" value="1"/>
</dbReference>
<proteinExistence type="predicted"/>
<dbReference type="Gene3D" id="1.20.5.3070">
    <property type="match status" value="1"/>
</dbReference>
<dbReference type="CDD" id="cd20175">
    <property type="entry name" value="ThyX"/>
    <property type="match status" value="1"/>
</dbReference>
<dbReference type="GO" id="GO:0006231">
    <property type="term" value="P:dTMP biosynthetic process"/>
    <property type="evidence" value="ECO:0007669"/>
    <property type="project" value="InterPro"/>
</dbReference>
<dbReference type="PANTHER" id="PTHR34934">
    <property type="entry name" value="FLAVIN-DEPENDENT THYMIDYLATE SYNTHASE"/>
    <property type="match status" value="1"/>
</dbReference>
<dbReference type="Pfam" id="PF02511">
    <property type="entry name" value="Thy1"/>
    <property type="match status" value="1"/>
</dbReference>
<protein>
    <submittedName>
        <fullName evidence="1">THY1 Predicted alternative thymidylate synthase</fullName>
    </submittedName>
</protein>
<organism evidence="1">
    <name type="scientific">uncultured Caudovirales phage</name>
    <dbReference type="NCBI Taxonomy" id="2100421"/>
    <lineage>
        <taxon>Viruses</taxon>
        <taxon>Duplodnaviria</taxon>
        <taxon>Heunggongvirae</taxon>
        <taxon>Uroviricota</taxon>
        <taxon>Caudoviricetes</taxon>
        <taxon>Peduoviridae</taxon>
        <taxon>Maltschvirus</taxon>
        <taxon>Maltschvirus maltsch</taxon>
    </lineage>
</organism>
<dbReference type="EMBL" id="LR796189">
    <property type="protein sequence ID" value="CAB4125430.1"/>
    <property type="molecule type" value="Genomic_DNA"/>
</dbReference>
<dbReference type="PANTHER" id="PTHR34934:SF1">
    <property type="entry name" value="FLAVIN-DEPENDENT THYMIDYLATE SYNTHASE"/>
    <property type="match status" value="1"/>
</dbReference>
<dbReference type="NCBIfam" id="TIGR02170">
    <property type="entry name" value="thyX"/>
    <property type="match status" value="1"/>
</dbReference>
<dbReference type="SUPFAM" id="SSF69796">
    <property type="entry name" value="Thymidylate synthase-complementing protein Thy1"/>
    <property type="match status" value="1"/>
</dbReference>
<accession>A0A6J5KZ81</accession>